<dbReference type="Proteomes" id="UP000697710">
    <property type="component" value="Unassembled WGS sequence"/>
</dbReference>
<gene>
    <name evidence="1" type="ORF">KC729_18190</name>
</gene>
<name>A0A956M3U3_UNCEI</name>
<evidence type="ECO:0000313" key="2">
    <source>
        <dbReference type="Proteomes" id="UP000697710"/>
    </source>
</evidence>
<reference evidence="1" key="1">
    <citation type="submission" date="2020-04" db="EMBL/GenBank/DDBJ databases">
        <authorList>
            <person name="Zhang T."/>
        </authorList>
    </citation>
    <scope>NUCLEOTIDE SEQUENCE</scope>
    <source>
        <strain evidence="1">HKST-UBA01</strain>
    </source>
</reference>
<comment type="caution">
    <text evidence="1">The sequence shown here is derived from an EMBL/GenBank/DDBJ whole genome shotgun (WGS) entry which is preliminary data.</text>
</comment>
<evidence type="ECO:0008006" key="3">
    <source>
        <dbReference type="Google" id="ProtNLM"/>
    </source>
</evidence>
<proteinExistence type="predicted"/>
<dbReference type="EMBL" id="JAGQHR010000771">
    <property type="protein sequence ID" value="MCA9729622.1"/>
    <property type="molecule type" value="Genomic_DNA"/>
</dbReference>
<evidence type="ECO:0000313" key="1">
    <source>
        <dbReference type="EMBL" id="MCA9729622.1"/>
    </source>
</evidence>
<sequence length="189" mass="21155">MPYSHRGIVLTLLLGIAQLPTVDTVRARDFVLDQWNDTFVPTLLWNIESFGPLGQQFIPEQSSVGFAEFWIRAPSNGVTARFSVALWTADWRERIGQSTAESVVRDFHGPMRVEFSPPIAVTPGRTYILELRSAPGGIMTAVGPNHYPRGILLRGGPDTDQFDVWFREGIIDPTPTLQASWGSLKARYR</sequence>
<dbReference type="AlphaFoldDB" id="A0A956M3U3"/>
<accession>A0A956M3U3</accession>
<organism evidence="1 2">
    <name type="scientific">Eiseniibacteriota bacterium</name>
    <dbReference type="NCBI Taxonomy" id="2212470"/>
    <lineage>
        <taxon>Bacteria</taxon>
        <taxon>Candidatus Eiseniibacteriota</taxon>
    </lineage>
</organism>
<reference evidence="1" key="2">
    <citation type="journal article" date="2021" name="Microbiome">
        <title>Successional dynamics and alternative stable states in a saline activated sludge microbial community over 9 years.</title>
        <authorList>
            <person name="Wang Y."/>
            <person name="Ye J."/>
            <person name="Ju F."/>
            <person name="Liu L."/>
            <person name="Boyd J.A."/>
            <person name="Deng Y."/>
            <person name="Parks D.H."/>
            <person name="Jiang X."/>
            <person name="Yin X."/>
            <person name="Woodcroft B.J."/>
            <person name="Tyson G.W."/>
            <person name="Hugenholtz P."/>
            <person name="Polz M.F."/>
            <person name="Zhang T."/>
        </authorList>
    </citation>
    <scope>NUCLEOTIDE SEQUENCE</scope>
    <source>
        <strain evidence="1">HKST-UBA01</strain>
    </source>
</reference>
<protein>
    <recommendedName>
        <fullName evidence="3">DUF4082 domain-containing protein</fullName>
    </recommendedName>
</protein>